<comment type="similarity">
    <text evidence="2 9 10">Belongs to the CRISPR-associated endoribonuclease Cas2 protein family.</text>
</comment>
<evidence type="ECO:0000256" key="9">
    <source>
        <dbReference type="HAMAP-Rule" id="MF_01471"/>
    </source>
</evidence>
<feature type="binding site" evidence="9">
    <location>
        <position position="8"/>
    </location>
    <ligand>
        <name>Mg(2+)</name>
        <dbReference type="ChEBI" id="CHEBI:18420"/>
        <note>catalytic</note>
    </ligand>
</feature>
<dbReference type="GO" id="GO:0016787">
    <property type="term" value="F:hydrolase activity"/>
    <property type="evidence" value="ECO:0007669"/>
    <property type="project" value="UniProtKB-KW"/>
</dbReference>
<evidence type="ECO:0000313" key="11">
    <source>
        <dbReference type="EMBL" id="EUC57982.1"/>
    </source>
</evidence>
<reference evidence="11 12" key="1">
    <citation type="submission" date="2014-01" db="EMBL/GenBank/DDBJ databases">
        <authorList>
            <person name="Durkin A.S."/>
            <person name="McCorrison J."/>
            <person name="Torralba M."/>
            <person name="Gillis M."/>
            <person name="Haft D.H."/>
            <person name="Methe B."/>
            <person name="Sutton G."/>
            <person name="Nelson K.E."/>
        </authorList>
    </citation>
    <scope>NUCLEOTIDE SEQUENCE [LARGE SCALE GENOMIC DNA]</scope>
    <source>
        <strain evidence="11 12">ATCC 33093</strain>
    </source>
</reference>
<evidence type="ECO:0000256" key="5">
    <source>
        <dbReference type="ARBA" id="ARBA00022759"/>
    </source>
</evidence>
<evidence type="ECO:0000256" key="7">
    <source>
        <dbReference type="ARBA" id="ARBA00022842"/>
    </source>
</evidence>
<dbReference type="CDD" id="cd09725">
    <property type="entry name" value="Cas2_I_II_III"/>
    <property type="match status" value="1"/>
</dbReference>
<dbReference type="PANTHER" id="PTHR34405">
    <property type="entry name" value="CRISPR-ASSOCIATED ENDORIBONUCLEASE CAS2"/>
    <property type="match status" value="1"/>
</dbReference>
<evidence type="ECO:0000256" key="2">
    <source>
        <dbReference type="ARBA" id="ARBA00009959"/>
    </source>
</evidence>
<dbReference type="Gene3D" id="3.30.70.240">
    <property type="match status" value="1"/>
</dbReference>
<dbReference type="GO" id="GO:0051607">
    <property type="term" value="P:defense response to virus"/>
    <property type="evidence" value="ECO:0007669"/>
    <property type="project" value="UniProtKB-UniRule"/>
</dbReference>
<comment type="caution">
    <text evidence="11">The sequence shown here is derived from an EMBL/GenBank/DDBJ whole genome shotgun (WGS) entry which is preliminary data.</text>
</comment>
<dbReference type="GO" id="GO:0046872">
    <property type="term" value="F:metal ion binding"/>
    <property type="evidence" value="ECO:0007669"/>
    <property type="project" value="UniProtKB-UniRule"/>
</dbReference>
<dbReference type="PIRSF" id="PIRSF032582">
    <property type="entry name" value="Cas2"/>
    <property type="match status" value="1"/>
</dbReference>
<keyword evidence="5 9" id="KW-0255">Endonuclease</keyword>
<keyword evidence="4 9" id="KW-0479">Metal-binding</keyword>
<sequence>MLILITYDVSTTTAEGKRRLNRIAKVCCNYGQRVQNSVFECDVDYSHYVFIKDKLLKIFDSEQDSIRIYNIGKNYASKIEHFGNKKGYDPEGVLLF</sequence>
<dbReference type="NCBIfam" id="TIGR01573">
    <property type="entry name" value="cas2"/>
    <property type="match status" value="1"/>
</dbReference>
<dbReference type="AlphaFoldDB" id="X8J7R7"/>
<comment type="cofactor">
    <cofactor evidence="1 9">
        <name>Mg(2+)</name>
        <dbReference type="ChEBI" id="CHEBI:18420"/>
    </cofactor>
</comment>
<evidence type="ECO:0000256" key="3">
    <source>
        <dbReference type="ARBA" id="ARBA00022722"/>
    </source>
</evidence>
<keyword evidence="8 9" id="KW-0051">Antiviral defense</keyword>
<evidence type="ECO:0000256" key="4">
    <source>
        <dbReference type="ARBA" id="ARBA00022723"/>
    </source>
</evidence>
<evidence type="ECO:0000256" key="8">
    <source>
        <dbReference type="ARBA" id="ARBA00023118"/>
    </source>
</evidence>
<evidence type="ECO:0000256" key="1">
    <source>
        <dbReference type="ARBA" id="ARBA00001946"/>
    </source>
</evidence>
<evidence type="ECO:0000313" key="12">
    <source>
        <dbReference type="Proteomes" id="UP000022645"/>
    </source>
</evidence>
<keyword evidence="3 9" id="KW-0540">Nuclease</keyword>
<dbReference type="PATRIC" id="fig|1401079.3.peg.219"/>
<accession>X8J7R7</accession>
<dbReference type="EC" id="3.1.-.-" evidence="9"/>
<gene>
    <name evidence="9 11" type="primary">cas2</name>
    <name evidence="11" type="ORF">HMPREF0581_1255</name>
</gene>
<dbReference type="EMBL" id="JALU01000004">
    <property type="protein sequence ID" value="EUC57982.1"/>
    <property type="molecule type" value="Genomic_DNA"/>
</dbReference>
<name>X8J7R7_9FIRM</name>
<dbReference type="InterPro" id="IPR021127">
    <property type="entry name" value="CRISPR_associated_Cas2"/>
</dbReference>
<dbReference type="HAMAP" id="MF_01471">
    <property type="entry name" value="Cas2"/>
    <property type="match status" value="1"/>
</dbReference>
<comment type="subunit">
    <text evidence="9">Homodimer, forms a heterotetramer with a Cas1 homodimer.</text>
</comment>
<dbReference type="Proteomes" id="UP000022645">
    <property type="component" value="Unassembled WGS sequence"/>
</dbReference>
<dbReference type="GO" id="GO:0004521">
    <property type="term" value="F:RNA endonuclease activity"/>
    <property type="evidence" value="ECO:0007669"/>
    <property type="project" value="UniProtKB-UniRule"/>
</dbReference>
<dbReference type="InterPro" id="IPR019199">
    <property type="entry name" value="Virulence_VapD/CRISPR_Cas2"/>
</dbReference>
<keyword evidence="7 9" id="KW-0460">Magnesium</keyword>
<dbReference type="RefSeq" id="WP_036379781.1">
    <property type="nucleotide sequence ID" value="NZ_JALU01000004.1"/>
</dbReference>
<dbReference type="GO" id="GO:0043571">
    <property type="term" value="P:maintenance of CRISPR repeat elements"/>
    <property type="evidence" value="ECO:0007669"/>
    <property type="project" value="UniProtKB-UniRule"/>
</dbReference>
<dbReference type="Pfam" id="PF09827">
    <property type="entry name" value="CRISPR_Cas2"/>
    <property type="match status" value="1"/>
</dbReference>
<evidence type="ECO:0000256" key="10">
    <source>
        <dbReference type="PIRNR" id="PIRNR032582"/>
    </source>
</evidence>
<dbReference type="SUPFAM" id="SSF143430">
    <property type="entry name" value="TTP0101/SSO1404-like"/>
    <property type="match status" value="1"/>
</dbReference>
<dbReference type="PANTHER" id="PTHR34405:SF3">
    <property type="entry name" value="CRISPR-ASSOCIATED ENDORIBONUCLEASE CAS2 3"/>
    <property type="match status" value="1"/>
</dbReference>
<organism evidence="11 12">
    <name type="scientific">Mogibacterium timidum ATCC 33093</name>
    <dbReference type="NCBI Taxonomy" id="1401079"/>
    <lineage>
        <taxon>Bacteria</taxon>
        <taxon>Bacillati</taxon>
        <taxon>Bacillota</taxon>
        <taxon>Clostridia</taxon>
        <taxon>Peptostreptococcales</taxon>
        <taxon>Anaerovoracaceae</taxon>
        <taxon>Mogibacterium</taxon>
    </lineage>
</organism>
<protein>
    <recommendedName>
        <fullName evidence="9">CRISPR-associated endoribonuclease Cas2</fullName>
        <ecNumber evidence="9">3.1.-.-</ecNumber>
    </recommendedName>
</protein>
<comment type="function">
    <text evidence="9">CRISPR (clustered regularly interspaced short palindromic repeat), is an adaptive immune system that provides protection against mobile genetic elements (viruses, transposable elements and conjugative plasmids). CRISPR clusters contain sequences complementary to antecedent mobile elements and target invading nucleic acids. CRISPR clusters are transcribed and processed into CRISPR RNA (crRNA). Functions as a ssRNA-specific endoribonuclease. Involved in the integration of spacer DNA into the CRISPR cassette.</text>
</comment>
<keyword evidence="6 9" id="KW-0378">Hydrolase</keyword>
<proteinExistence type="inferred from homology"/>
<evidence type="ECO:0000256" key="6">
    <source>
        <dbReference type="ARBA" id="ARBA00022801"/>
    </source>
</evidence>